<dbReference type="RefSeq" id="WP_244836950.1">
    <property type="nucleotide sequence ID" value="NZ_CP107006.1"/>
</dbReference>
<sequence length="166" mass="18335">MPFVVRRINRAKWDQLKDANGDVSADAITICLKTTNNDLSVWRIDSLSDLEKAILALVTGACAVKLSTIYIVVINEDDIKNKGLQLTPTDGDTTITSLVKLHQDISSLTYNKLGAVKDLILHCFSSPTTFQTYTRKQLKDLIKDAITNNSISISELNPELVASEKL</sequence>
<dbReference type="EMBL" id="CP107006">
    <property type="protein sequence ID" value="UYQ93957.1"/>
    <property type="molecule type" value="Genomic_DNA"/>
</dbReference>
<dbReference type="Proteomes" id="UP001162741">
    <property type="component" value="Chromosome"/>
</dbReference>
<organism evidence="1 2">
    <name type="scientific">Chitinophaga horti</name>
    <dbReference type="NCBI Taxonomy" id="2920382"/>
    <lineage>
        <taxon>Bacteria</taxon>
        <taxon>Pseudomonadati</taxon>
        <taxon>Bacteroidota</taxon>
        <taxon>Chitinophagia</taxon>
        <taxon>Chitinophagales</taxon>
        <taxon>Chitinophagaceae</taxon>
        <taxon>Chitinophaga</taxon>
    </lineage>
</organism>
<proteinExistence type="predicted"/>
<evidence type="ECO:0000313" key="2">
    <source>
        <dbReference type="Proteomes" id="UP001162741"/>
    </source>
</evidence>
<evidence type="ECO:0000313" key="1">
    <source>
        <dbReference type="EMBL" id="UYQ93957.1"/>
    </source>
</evidence>
<reference evidence="1" key="1">
    <citation type="submission" date="2022-10" db="EMBL/GenBank/DDBJ databases">
        <title>Chitinophaga sp. nov., isolated from soil.</title>
        <authorList>
            <person name="Jeon C.O."/>
        </authorList>
    </citation>
    <scope>NUCLEOTIDE SEQUENCE</scope>
    <source>
        <strain evidence="1">R8</strain>
    </source>
</reference>
<protein>
    <submittedName>
        <fullName evidence="1">Uncharacterized protein</fullName>
    </submittedName>
</protein>
<gene>
    <name evidence="1" type="ORF">MKQ68_02465</name>
</gene>
<name>A0ABY6J2T8_9BACT</name>
<keyword evidence="2" id="KW-1185">Reference proteome</keyword>
<accession>A0ABY6J2T8</accession>